<dbReference type="Pfam" id="PF00128">
    <property type="entry name" value="Alpha-amylase"/>
    <property type="match status" value="2"/>
</dbReference>
<feature type="domain" description="Glycosyl hydrolase family 13 catalytic" evidence="2">
    <location>
        <begin position="1"/>
        <end position="97"/>
    </location>
</feature>
<dbReference type="GO" id="GO:0004574">
    <property type="term" value="F:oligo-1,6-glucosidase activity"/>
    <property type="evidence" value="ECO:0007669"/>
    <property type="project" value="TreeGrafter"/>
</dbReference>
<evidence type="ECO:0000313" key="4">
    <source>
        <dbReference type="Proteomes" id="UP000319257"/>
    </source>
</evidence>
<dbReference type="PANTHER" id="PTHR10357">
    <property type="entry name" value="ALPHA-AMYLASE FAMILY MEMBER"/>
    <property type="match status" value="1"/>
</dbReference>
<dbReference type="InParanoid" id="A0A507BJD3"/>
<dbReference type="InterPro" id="IPR006047">
    <property type="entry name" value="GH13_cat_dom"/>
</dbReference>
<comment type="caution">
    <text evidence="3">The sequence shown here is derived from an EMBL/GenBank/DDBJ whole genome shotgun (WGS) entry which is preliminary data.</text>
</comment>
<accession>A0A507BJD3</accession>
<evidence type="ECO:0000313" key="3">
    <source>
        <dbReference type="EMBL" id="TPX17549.1"/>
    </source>
</evidence>
<dbReference type="InterPro" id="IPR017853">
    <property type="entry name" value="GH"/>
</dbReference>
<dbReference type="SUPFAM" id="SSF51445">
    <property type="entry name" value="(Trans)glycosidases"/>
    <property type="match status" value="1"/>
</dbReference>
<dbReference type="Proteomes" id="UP000319257">
    <property type="component" value="Unassembled WGS sequence"/>
</dbReference>
<dbReference type="OrthoDB" id="1740265at2759"/>
<evidence type="ECO:0000256" key="1">
    <source>
        <dbReference type="ARBA" id="ARBA00008061"/>
    </source>
</evidence>
<comment type="similarity">
    <text evidence="1">Belongs to the glycosyl hydrolase 13 family.</text>
</comment>
<reference evidence="3 4" key="1">
    <citation type="submission" date="2019-06" db="EMBL/GenBank/DDBJ databases">
        <title>Draft genome sequence of the filamentous fungus Phialemoniopsis curvata isolated from diesel fuel.</title>
        <authorList>
            <person name="Varaljay V.A."/>
            <person name="Lyon W.J."/>
            <person name="Crouch A.L."/>
            <person name="Drake C.E."/>
            <person name="Hollomon J.M."/>
            <person name="Nadeau L.J."/>
            <person name="Nunn H.S."/>
            <person name="Stevenson B.S."/>
            <person name="Bojanowski C.L."/>
            <person name="Crookes-Goodson W.J."/>
        </authorList>
    </citation>
    <scope>NUCLEOTIDE SEQUENCE [LARGE SCALE GENOMIC DNA]</scope>
    <source>
        <strain evidence="3 4">D216</strain>
    </source>
</reference>
<evidence type="ECO:0000259" key="2">
    <source>
        <dbReference type="Pfam" id="PF00128"/>
    </source>
</evidence>
<dbReference type="GO" id="GO:0004575">
    <property type="term" value="F:sucrose alpha-glucosidase activity"/>
    <property type="evidence" value="ECO:0007669"/>
    <property type="project" value="TreeGrafter"/>
</dbReference>
<dbReference type="AlphaFoldDB" id="A0A507BJD3"/>
<dbReference type="GeneID" id="41979589"/>
<organism evidence="3 4">
    <name type="scientific">Thyridium curvatum</name>
    <dbReference type="NCBI Taxonomy" id="1093900"/>
    <lineage>
        <taxon>Eukaryota</taxon>
        <taxon>Fungi</taxon>
        <taxon>Dikarya</taxon>
        <taxon>Ascomycota</taxon>
        <taxon>Pezizomycotina</taxon>
        <taxon>Sordariomycetes</taxon>
        <taxon>Sordariomycetidae</taxon>
        <taxon>Thyridiales</taxon>
        <taxon>Thyridiaceae</taxon>
        <taxon>Thyridium</taxon>
    </lineage>
</organism>
<sequence>MDVINFISKADGLPDADISAPGAKHQHGAATHYACGPRLHEYLREIGKILKQYDAFSVSEMHSVNDPKQVIKSVGESRGELDMIFSLEMLERMAGSDEAVLAIARKQYKLKSRHNARTPDQWDSNRNAGFSNGTPWIKVNDDFTYCNAASRVANPGSVLKLWRSCLALRNDLRDVITYGDFELIDAEHDHIFAYSRTNCNWKAQAVTVCSSRETRVS</sequence>
<dbReference type="RefSeq" id="XP_030999260.1">
    <property type="nucleotide sequence ID" value="XM_031134950.1"/>
</dbReference>
<feature type="domain" description="Glycosyl hydrolase family 13 catalytic" evidence="2">
    <location>
        <begin position="106"/>
        <end position="178"/>
    </location>
</feature>
<protein>
    <recommendedName>
        <fullName evidence="2">Glycosyl hydrolase family 13 catalytic domain-containing protein</fullName>
    </recommendedName>
</protein>
<dbReference type="GO" id="GO:0033934">
    <property type="term" value="F:glucan 1,4-alpha-maltotriohydrolase activity"/>
    <property type="evidence" value="ECO:0007669"/>
    <property type="project" value="TreeGrafter"/>
</dbReference>
<gene>
    <name evidence="3" type="ORF">E0L32_012142</name>
</gene>
<name>A0A507BJD3_9PEZI</name>
<dbReference type="GO" id="GO:0004556">
    <property type="term" value="F:alpha-amylase activity"/>
    <property type="evidence" value="ECO:0007669"/>
    <property type="project" value="TreeGrafter"/>
</dbReference>
<dbReference type="EMBL" id="SKBQ01000139">
    <property type="protein sequence ID" value="TPX17549.1"/>
    <property type="molecule type" value="Genomic_DNA"/>
</dbReference>
<keyword evidence="4" id="KW-1185">Reference proteome</keyword>
<dbReference type="STRING" id="1093900.A0A507BJD3"/>
<dbReference type="GO" id="GO:0005987">
    <property type="term" value="P:sucrose catabolic process"/>
    <property type="evidence" value="ECO:0007669"/>
    <property type="project" value="TreeGrafter"/>
</dbReference>
<dbReference type="PANTHER" id="PTHR10357:SF232">
    <property type="entry name" value="GLYCOSYL HYDROLASE FAMILY 13 CATALYTIC DOMAIN-CONTAINING PROTEIN"/>
    <property type="match status" value="1"/>
</dbReference>
<proteinExistence type="inferred from homology"/>
<dbReference type="GO" id="GO:0000025">
    <property type="term" value="P:maltose catabolic process"/>
    <property type="evidence" value="ECO:0007669"/>
    <property type="project" value="TreeGrafter"/>
</dbReference>
<dbReference type="Gene3D" id="3.20.20.80">
    <property type="entry name" value="Glycosidases"/>
    <property type="match status" value="2"/>
</dbReference>